<proteinExistence type="predicted"/>
<evidence type="ECO:0000313" key="3">
    <source>
        <dbReference type="Proteomes" id="UP001596915"/>
    </source>
</evidence>
<feature type="region of interest" description="Disordered" evidence="1">
    <location>
        <begin position="1"/>
        <end position="147"/>
    </location>
</feature>
<dbReference type="Proteomes" id="UP001596915">
    <property type="component" value="Unassembled WGS sequence"/>
</dbReference>
<organism evidence="2 3">
    <name type="scientific">Streptomyces sanglieri</name>
    <dbReference type="NCBI Taxonomy" id="193460"/>
    <lineage>
        <taxon>Bacteria</taxon>
        <taxon>Bacillati</taxon>
        <taxon>Actinomycetota</taxon>
        <taxon>Actinomycetes</taxon>
        <taxon>Kitasatosporales</taxon>
        <taxon>Streptomycetaceae</taxon>
        <taxon>Streptomyces</taxon>
    </lineage>
</organism>
<keyword evidence="3" id="KW-1185">Reference proteome</keyword>
<gene>
    <name evidence="2" type="ORF">ACFQ2K_51595</name>
</gene>
<evidence type="ECO:0000256" key="1">
    <source>
        <dbReference type="SAM" id="MobiDB-lite"/>
    </source>
</evidence>
<feature type="compositionally biased region" description="Acidic residues" evidence="1">
    <location>
        <begin position="1"/>
        <end position="12"/>
    </location>
</feature>
<comment type="caution">
    <text evidence="2">The sequence shown here is derived from an EMBL/GenBank/DDBJ whole genome shotgun (WGS) entry which is preliminary data.</text>
</comment>
<reference evidence="3" key="1">
    <citation type="journal article" date="2019" name="Int. J. Syst. Evol. Microbiol.">
        <title>The Global Catalogue of Microorganisms (GCM) 10K type strain sequencing project: providing services to taxonomists for standard genome sequencing and annotation.</title>
        <authorList>
            <consortium name="The Broad Institute Genomics Platform"/>
            <consortium name="The Broad Institute Genome Sequencing Center for Infectious Disease"/>
            <person name="Wu L."/>
            <person name="Ma J."/>
        </authorList>
    </citation>
    <scope>NUCLEOTIDE SEQUENCE [LARGE SCALE GENOMIC DNA]</scope>
    <source>
        <strain evidence="3">JCM 12607</strain>
    </source>
</reference>
<feature type="compositionally biased region" description="Polar residues" evidence="1">
    <location>
        <begin position="117"/>
        <end position="147"/>
    </location>
</feature>
<accession>A0ABW2XB19</accession>
<dbReference type="EMBL" id="JBHTGL010000008">
    <property type="protein sequence ID" value="MFD0629791.1"/>
    <property type="molecule type" value="Genomic_DNA"/>
</dbReference>
<evidence type="ECO:0000313" key="2">
    <source>
        <dbReference type="EMBL" id="MFD0629791.1"/>
    </source>
</evidence>
<name>A0ABW2XB19_9ACTN</name>
<sequence>MRVDALVDEAEAVADGSGTRGQLSRRQGVPASGLRALGPAPPPGHPPGGTAGDPRPSYARGSPLYGQSGTRRTEQRPGHRKQHSRRPTRQLLPEPAYRRPVSSACGWPSHQPHIAAATNNAPGSTSALSQRSASFRPTSVSRLFTAT</sequence>
<protein>
    <submittedName>
        <fullName evidence="2">Uncharacterized protein</fullName>
    </submittedName>
</protein>
<feature type="compositionally biased region" description="Basic residues" evidence="1">
    <location>
        <begin position="78"/>
        <end position="88"/>
    </location>
</feature>